<gene>
    <name evidence="2" type="ORF">EDC14_1001211</name>
</gene>
<dbReference type="InterPro" id="IPR052044">
    <property type="entry name" value="PKS_Associated_Protein"/>
</dbReference>
<dbReference type="Gene3D" id="2.60.120.10">
    <property type="entry name" value="Jelly Rolls"/>
    <property type="match status" value="1"/>
</dbReference>
<dbReference type="CDD" id="cd02226">
    <property type="entry name" value="cupin_YdbB-like"/>
    <property type="match status" value="1"/>
</dbReference>
<dbReference type="PANTHER" id="PTHR36114">
    <property type="entry name" value="16.7 KDA PROTEIN IN WHIE LOCUS"/>
    <property type="match status" value="1"/>
</dbReference>
<name>A0A4R1SBJ3_HYDET</name>
<dbReference type="AlphaFoldDB" id="A0A4R1SBJ3"/>
<protein>
    <submittedName>
        <fullName evidence="2">Mannose-6-phosphate isomerase-like protein (Cupin superfamily)</fullName>
    </submittedName>
</protein>
<dbReference type="RefSeq" id="WP_207930689.1">
    <property type="nucleotide sequence ID" value="NZ_SLUN01000001.1"/>
</dbReference>
<accession>A0A4R1SBJ3</accession>
<dbReference type="EMBL" id="SLUN01000001">
    <property type="protein sequence ID" value="TCL76926.1"/>
    <property type="molecule type" value="Genomic_DNA"/>
</dbReference>
<evidence type="ECO:0000313" key="3">
    <source>
        <dbReference type="Proteomes" id="UP000295008"/>
    </source>
</evidence>
<evidence type="ECO:0000313" key="2">
    <source>
        <dbReference type="EMBL" id="TCL76926.1"/>
    </source>
</evidence>
<dbReference type="InterPro" id="IPR011051">
    <property type="entry name" value="RmlC_Cupin_sf"/>
</dbReference>
<feature type="domain" description="Cupin type-2" evidence="1">
    <location>
        <begin position="39"/>
        <end position="94"/>
    </location>
</feature>
<dbReference type="PANTHER" id="PTHR36114:SF1">
    <property type="entry name" value="16.7 KDA PROTEIN IN WHIE LOCUS"/>
    <property type="match status" value="1"/>
</dbReference>
<comment type="caution">
    <text evidence="2">The sequence shown here is derived from an EMBL/GenBank/DDBJ whole genome shotgun (WGS) entry which is preliminary data.</text>
</comment>
<dbReference type="InterPro" id="IPR014710">
    <property type="entry name" value="RmlC-like_jellyroll"/>
</dbReference>
<evidence type="ECO:0000259" key="1">
    <source>
        <dbReference type="Pfam" id="PF07883"/>
    </source>
</evidence>
<dbReference type="GO" id="GO:0016853">
    <property type="term" value="F:isomerase activity"/>
    <property type="evidence" value="ECO:0007669"/>
    <property type="project" value="UniProtKB-KW"/>
</dbReference>
<sequence length="120" mass="13670">MLEKVNLAEKLRRVDDHWHARLVGEVNDFQVKIVKLLGDFVWHRHEAEDEMFLVVKGELTIQLRDGDVRLAAGEFLVVPKGVEHRPSAAAEVEVLLFESKTTVNTGNVTNERTRTAVDRI</sequence>
<reference evidence="2 3" key="1">
    <citation type="submission" date="2019-03" db="EMBL/GenBank/DDBJ databases">
        <title>Genomic Encyclopedia of Type Strains, Phase IV (KMG-IV): sequencing the most valuable type-strain genomes for metagenomic binning, comparative biology and taxonomic classification.</title>
        <authorList>
            <person name="Goeker M."/>
        </authorList>
    </citation>
    <scope>NUCLEOTIDE SEQUENCE [LARGE SCALE GENOMIC DNA]</scope>
    <source>
        <strain evidence="2 3">LX-B</strain>
    </source>
</reference>
<proteinExistence type="predicted"/>
<dbReference type="Pfam" id="PF07883">
    <property type="entry name" value="Cupin_2"/>
    <property type="match status" value="1"/>
</dbReference>
<dbReference type="Proteomes" id="UP000295008">
    <property type="component" value="Unassembled WGS sequence"/>
</dbReference>
<dbReference type="InterPro" id="IPR013096">
    <property type="entry name" value="Cupin_2"/>
</dbReference>
<keyword evidence="2" id="KW-0413">Isomerase</keyword>
<dbReference type="SUPFAM" id="SSF51182">
    <property type="entry name" value="RmlC-like cupins"/>
    <property type="match status" value="1"/>
</dbReference>
<organism evidence="2 3">
    <name type="scientific">Hydrogenispora ethanolica</name>
    <dbReference type="NCBI Taxonomy" id="1082276"/>
    <lineage>
        <taxon>Bacteria</taxon>
        <taxon>Bacillati</taxon>
        <taxon>Bacillota</taxon>
        <taxon>Hydrogenispora</taxon>
    </lineage>
</organism>
<keyword evidence="3" id="KW-1185">Reference proteome</keyword>